<dbReference type="GO" id="GO:1990533">
    <property type="term" value="C:Dom34-Hbs1 complex"/>
    <property type="evidence" value="ECO:0007669"/>
    <property type="project" value="UniProtKB-ARBA"/>
</dbReference>
<dbReference type="Pfam" id="PF03143">
    <property type="entry name" value="GTP_EFTU_D3"/>
    <property type="match status" value="1"/>
</dbReference>
<keyword evidence="8" id="KW-0648">Protein biosynthesis</keyword>
<dbReference type="InterPro" id="IPR050100">
    <property type="entry name" value="TRAFAC_GTPase_members"/>
</dbReference>
<dbReference type="GO" id="GO:0005525">
    <property type="term" value="F:GTP binding"/>
    <property type="evidence" value="ECO:0007669"/>
    <property type="project" value="UniProtKB-KW"/>
</dbReference>
<dbReference type="EMBL" id="NLAX01000008">
    <property type="protein sequence ID" value="PKS11501.1"/>
    <property type="molecule type" value="Genomic_DNA"/>
</dbReference>
<evidence type="ECO:0000256" key="12">
    <source>
        <dbReference type="ARBA" id="ARBA00074866"/>
    </source>
</evidence>
<comment type="caution">
    <text evidence="15">The sequence shown here is derived from an EMBL/GenBank/DDBJ whole genome shotgun (WGS) entry which is preliminary data.</text>
</comment>
<evidence type="ECO:0000256" key="1">
    <source>
        <dbReference type="ARBA" id="ARBA00004496"/>
    </source>
</evidence>
<accession>A0A2N3NGH2</accession>
<name>A0A2N3NGH2_9PEZI</name>
<comment type="subcellular location">
    <subcellularLocation>
        <location evidence="1">Cytoplasm</location>
    </subcellularLocation>
</comment>
<dbReference type="Pfam" id="PF00009">
    <property type="entry name" value="GTP_EFTU"/>
    <property type="match status" value="1"/>
</dbReference>
<dbReference type="InParanoid" id="A0A2N3NGH2"/>
<dbReference type="AlphaFoldDB" id="A0A2N3NGH2"/>
<keyword evidence="9" id="KW-0342">GTP-binding</keyword>
<comment type="similarity">
    <text evidence="2">Belongs to the TRAFAC class translation factor GTPase superfamily. Classic translation factor GTPase family. EF-Tu/EF-1A subfamily.</text>
</comment>
<dbReference type="InterPro" id="IPR004160">
    <property type="entry name" value="Transl_elong_EFTu/EF1A_C"/>
</dbReference>
<dbReference type="SUPFAM" id="SSF50465">
    <property type="entry name" value="EF-Tu/eEF-1alpha/eIF2-gamma C-terminal domain"/>
    <property type="match status" value="1"/>
</dbReference>
<keyword evidence="5" id="KW-0251">Elongation factor</keyword>
<dbReference type="GO" id="GO:0002184">
    <property type="term" value="P:cytoplasmic translational termination"/>
    <property type="evidence" value="ECO:0007669"/>
    <property type="project" value="UniProtKB-ARBA"/>
</dbReference>
<evidence type="ECO:0000256" key="8">
    <source>
        <dbReference type="ARBA" id="ARBA00022917"/>
    </source>
</evidence>
<gene>
    <name evidence="15" type="ORF">jhhlp_003266</name>
</gene>
<dbReference type="CDD" id="cd16267">
    <property type="entry name" value="HBS1-like_II"/>
    <property type="match status" value="1"/>
</dbReference>
<feature type="compositionally biased region" description="Basic and acidic residues" evidence="13">
    <location>
        <begin position="285"/>
        <end position="306"/>
    </location>
</feature>
<keyword evidence="4" id="KW-0547">Nucleotide-binding</keyword>
<reference evidence="15 16" key="1">
    <citation type="journal article" date="2017" name="G3 (Bethesda)">
        <title>First Draft Genome Sequence of the Pathogenic Fungus Lomentospora prolificans (Formerly Scedosporium prolificans).</title>
        <authorList>
            <person name="Luo R."/>
            <person name="Zimin A."/>
            <person name="Workman R."/>
            <person name="Fan Y."/>
            <person name="Pertea G."/>
            <person name="Grossman N."/>
            <person name="Wear M.P."/>
            <person name="Jia B."/>
            <person name="Miller H."/>
            <person name="Casadevall A."/>
            <person name="Timp W."/>
            <person name="Zhang S.X."/>
            <person name="Salzberg S.L."/>
        </authorList>
    </citation>
    <scope>NUCLEOTIDE SEQUENCE [LARGE SCALE GENOMIC DNA]</scope>
    <source>
        <strain evidence="15 16">JHH-5317</strain>
    </source>
</reference>
<dbReference type="InterPro" id="IPR009000">
    <property type="entry name" value="Transl_B-barrel_sf"/>
</dbReference>
<dbReference type="InterPro" id="IPR009001">
    <property type="entry name" value="Transl_elong_EF1A/Init_IF2_C"/>
</dbReference>
<feature type="region of interest" description="Disordered" evidence="13">
    <location>
        <begin position="246"/>
        <end position="335"/>
    </location>
</feature>
<keyword evidence="3" id="KW-0963">Cytoplasm</keyword>
<dbReference type="FunFam" id="3.40.50.300:FF:000204">
    <property type="entry name" value="Translation elongation factor Tu"/>
    <property type="match status" value="1"/>
</dbReference>
<keyword evidence="6" id="KW-0378">Hydrolase</keyword>
<proteinExistence type="inferred from homology"/>
<keyword evidence="7" id="KW-0810">Translation regulation</keyword>
<dbReference type="GO" id="GO:0006417">
    <property type="term" value="P:regulation of translation"/>
    <property type="evidence" value="ECO:0007669"/>
    <property type="project" value="UniProtKB-KW"/>
</dbReference>
<dbReference type="STRING" id="41688.A0A2N3NGH2"/>
<dbReference type="SUPFAM" id="SSF50447">
    <property type="entry name" value="Translation proteins"/>
    <property type="match status" value="1"/>
</dbReference>
<evidence type="ECO:0000259" key="14">
    <source>
        <dbReference type="PROSITE" id="PS51722"/>
    </source>
</evidence>
<evidence type="ECO:0000313" key="16">
    <source>
        <dbReference type="Proteomes" id="UP000233524"/>
    </source>
</evidence>
<dbReference type="Gene3D" id="2.40.30.10">
    <property type="entry name" value="Translation factors"/>
    <property type="match status" value="2"/>
</dbReference>
<dbReference type="PANTHER" id="PTHR23115">
    <property type="entry name" value="TRANSLATION FACTOR"/>
    <property type="match status" value="1"/>
</dbReference>
<dbReference type="Gene3D" id="3.40.50.300">
    <property type="entry name" value="P-loop containing nucleotide triphosphate hydrolases"/>
    <property type="match status" value="1"/>
</dbReference>
<dbReference type="InterPro" id="IPR027417">
    <property type="entry name" value="P-loop_NTPase"/>
</dbReference>
<sequence>MSRHRVMAGLDYREELSDADPDDEVPFDDEVDQVAMREGKEKVTKALGDIADLIPPAEVEQALWDNYYDVEKSVAILSEIYEKEVHKLGEATIEVLARLGESSEKVTPKQIKDALWHYYFDIDKTVAYIDRTYINPVEKPKPKAKAPAERKCSSHCMPLRHYTHVEASRRDKKRRTSDNMPDGMALAEGYSEEFSLVPRIKVPAEWHFYGVPWTNGLCGQSTTTFIEPPRYAGLLGGSSKPSKLQALAAARKNKKAGEKPPPEPVPEKPRPSTSGPPAAPSSSKENIKLDIRLLSKRRREEAKEEPAAPADTRPLHENEPDAPEQLHKRRDSNLDEGLIPEVQVYVKPPQPSAFASTLFGSSTNVPAPRVEAYPFPYTTSTSYSAKAFLEPSPDDVVMAAQAKAGKKIAVPTQKKGPKGSTATPSNNNVEAVAEQMGKLTTKHEPRPKSKQLDVVKEYENMKKDKKSASFVVVGHVDAGKSTLMGRLLLELKFVDKALVDKYRRQAEKIGKQSFALAWVMDQREEERDRGVTIDIATNHFETDKGRYTILDAPGHKDFIPNMIAGASQADFAILVVDASTGAFEKGLKGQTREHVLLLRALGVHKLIVAVNKMDMVDWSKARFDEISDQIMGFLSAKGFLPKNVTFIPMSGFNGDNLTRRSEASASSWYTGTTLIESLDNADPISRPLRKAFRMAISEIWKSPLGHVTVSGRIDTGTTQIGDVLVVQPSGEEAYVKTIMVDADLRDWAVAGESVSIFLTGIDPAHLRVGDIMCAASSPVGTSDTFRMKAMAFEHVMPMPIDLHRGRLHSAGQVLEMEAILDKATGEVLKKRPKVIQPGEVARVTVKLASKIPLEAGQRVVIRSSGETVAAGLVE</sequence>
<evidence type="ECO:0000256" key="9">
    <source>
        <dbReference type="ARBA" id="ARBA00023134"/>
    </source>
</evidence>
<evidence type="ECO:0000256" key="10">
    <source>
        <dbReference type="ARBA" id="ARBA00049117"/>
    </source>
</evidence>
<dbReference type="GO" id="GO:0003924">
    <property type="term" value="F:GTPase activity"/>
    <property type="evidence" value="ECO:0007669"/>
    <property type="project" value="InterPro"/>
</dbReference>
<evidence type="ECO:0000256" key="11">
    <source>
        <dbReference type="ARBA" id="ARBA00063537"/>
    </source>
</evidence>
<evidence type="ECO:0000256" key="4">
    <source>
        <dbReference type="ARBA" id="ARBA00022741"/>
    </source>
</evidence>
<feature type="compositionally biased region" description="Acidic residues" evidence="13">
    <location>
        <begin position="17"/>
        <end position="27"/>
    </location>
</feature>
<dbReference type="FunFam" id="2.40.30.10:FF:000020">
    <property type="entry name" value="Translation elongation factor EF-1"/>
    <property type="match status" value="1"/>
</dbReference>
<comment type="subunit">
    <text evidence="11">Component of the Dom34-Hbs1 complex, also named Pelota-HBS1L complex, composed of dom34 and hbs1.</text>
</comment>
<dbReference type="InterPro" id="IPR000795">
    <property type="entry name" value="T_Tr_GTP-bd_dom"/>
</dbReference>
<dbReference type="Proteomes" id="UP000233524">
    <property type="component" value="Unassembled WGS sequence"/>
</dbReference>
<evidence type="ECO:0000256" key="3">
    <source>
        <dbReference type="ARBA" id="ARBA00022490"/>
    </source>
</evidence>
<evidence type="ECO:0000256" key="13">
    <source>
        <dbReference type="SAM" id="MobiDB-lite"/>
    </source>
</evidence>
<dbReference type="PRINTS" id="PR00315">
    <property type="entry name" value="ELONGATNFCT"/>
</dbReference>
<dbReference type="CDD" id="cd01883">
    <property type="entry name" value="EF1_alpha"/>
    <property type="match status" value="1"/>
</dbReference>
<comment type="catalytic activity">
    <reaction evidence="10">
        <text>GTP + H2O = GDP + phosphate + H(+)</text>
        <dbReference type="Rhea" id="RHEA:19669"/>
        <dbReference type="ChEBI" id="CHEBI:15377"/>
        <dbReference type="ChEBI" id="CHEBI:15378"/>
        <dbReference type="ChEBI" id="CHEBI:37565"/>
        <dbReference type="ChEBI" id="CHEBI:43474"/>
        <dbReference type="ChEBI" id="CHEBI:58189"/>
    </reaction>
    <physiologicalReaction direction="left-to-right" evidence="10">
        <dbReference type="Rhea" id="RHEA:19670"/>
    </physiologicalReaction>
</comment>
<dbReference type="InterPro" id="IPR031157">
    <property type="entry name" value="G_TR_CS"/>
</dbReference>
<dbReference type="OrthoDB" id="342024at2759"/>
<evidence type="ECO:0000256" key="7">
    <source>
        <dbReference type="ARBA" id="ARBA00022845"/>
    </source>
</evidence>
<dbReference type="InterPro" id="IPR015033">
    <property type="entry name" value="HBS1-like_N"/>
</dbReference>
<evidence type="ECO:0000256" key="5">
    <source>
        <dbReference type="ARBA" id="ARBA00022768"/>
    </source>
</evidence>
<feature type="compositionally biased region" description="Basic and acidic residues" evidence="13">
    <location>
        <begin position="255"/>
        <end position="270"/>
    </location>
</feature>
<evidence type="ECO:0000256" key="6">
    <source>
        <dbReference type="ARBA" id="ARBA00022801"/>
    </source>
</evidence>
<dbReference type="GO" id="GO:0005829">
    <property type="term" value="C:cytosol"/>
    <property type="evidence" value="ECO:0007669"/>
    <property type="project" value="GOC"/>
</dbReference>
<dbReference type="VEuPathDB" id="FungiDB:jhhlp_003266"/>
<dbReference type="GO" id="GO:0003746">
    <property type="term" value="F:translation elongation factor activity"/>
    <property type="evidence" value="ECO:0007669"/>
    <property type="project" value="UniProtKB-KW"/>
</dbReference>
<feature type="domain" description="Tr-type G" evidence="14">
    <location>
        <begin position="465"/>
        <end position="688"/>
    </location>
</feature>
<protein>
    <recommendedName>
        <fullName evidence="12">Elongation factor 1 alpha-like protein</fullName>
    </recommendedName>
</protein>
<keyword evidence="16" id="KW-1185">Reference proteome</keyword>
<organism evidence="15 16">
    <name type="scientific">Lomentospora prolificans</name>
    <dbReference type="NCBI Taxonomy" id="41688"/>
    <lineage>
        <taxon>Eukaryota</taxon>
        <taxon>Fungi</taxon>
        <taxon>Dikarya</taxon>
        <taxon>Ascomycota</taxon>
        <taxon>Pezizomycotina</taxon>
        <taxon>Sordariomycetes</taxon>
        <taxon>Hypocreomycetidae</taxon>
        <taxon>Microascales</taxon>
        <taxon>Microascaceae</taxon>
        <taxon>Lomentospora</taxon>
    </lineage>
</organism>
<dbReference type="PROSITE" id="PS00301">
    <property type="entry name" value="G_TR_1"/>
    <property type="match status" value="1"/>
</dbReference>
<dbReference type="Pfam" id="PF08938">
    <property type="entry name" value="HBS1_N"/>
    <property type="match status" value="1"/>
</dbReference>
<evidence type="ECO:0000313" key="15">
    <source>
        <dbReference type="EMBL" id="PKS11501.1"/>
    </source>
</evidence>
<dbReference type="PROSITE" id="PS51722">
    <property type="entry name" value="G_TR_2"/>
    <property type="match status" value="1"/>
</dbReference>
<evidence type="ECO:0000256" key="2">
    <source>
        <dbReference type="ARBA" id="ARBA00007249"/>
    </source>
</evidence>
<feature type="region of interest" description="Disordered" evidence="13">
    <location>
        <begin position="408"/>
        <end position="428"/>
    </location>
</feature>
<feature type="region of interest" description="Disordered" evidence="13">
    <location>
        <begin position="1"/>
        <end position="27"/>
    </location>
</feature>
<dbReference type="SUPFAM" id="SSF52540">
    <property type="entry name" value="P-loop containing nucleoside triphosphate hydrolases"/>
    <property type="match status" value="1"/>
</dbReference>
<feature type="compositionally biased region" description="Low complexity" evidence="13">
    <location>
        <begin position="271"/>
        <end position="283"/>
    </location>
</feature>